<accession>A0A7I7VPV5</accession>
<dbReference type="Gene3D" id="2.130.10.10">
    <property type="entry name" value="YVTN repeat-like/Quinoprotein amine dehydrogenase"/>
    <property type="match status" value="1"/>
</dbReference>
<dbReference type="EMBL" id="AP022605">
    <property type="protein sequence ID" value="BBZ06395.1"/>
    <property type="molecule type" value="Genomic_DNA"/>
</dbReference>
<gene>
    <name evidence="1" type="ORF">MDOR_05640</name>
</gene>
<dbReference type="Proteomes" id="UP000467201">
    <property type="component" value="Chromosome"/>
</dbReference>
<protein>
    <submittedName>
        <fullName evidence="1">Uncharacterized protein</fullName>
    </submittedName>
</protein>
<dbReference type="KEGG" id="mdr:MDOR_05640"/>
<dbReference type="AlphaFoldDB" id="A0A7I7VPV5"/>
<reference evidence="1 2" key="1">
    <citation type="journal article" date="2019" name="Emerg. Microbes Infect.">
        <title>Comprehensive subspecies identification of 175 nontuberculous mycobacteria species based on 7547 genomic profiles.</title>
        <authorList>
            <person name="Matsumoto Y."/>
            <person name="Kinjo T."/>
            <person name="Motooka D."/>
            <person name="Nabeya D."/>
            <person name="Jung N."/>
            <person name="Uechi K."/>
            <person name="Horii T."/>
            <person name="Iida T."/>
            <person name="Fujita J."/>
            <person name="Nakamura S."/>
        </authorList>
    </citation>
    <scope>NUCLEOTIDE SEQUENCE [LARGE SCALE GENOMIC DNA]</scope>
    <source>
        <strain evidence="1 2">JCM 12405</strain>
    </source>
</reference>
<proteinExistence type="predicted"/>
<evidence type="ECO:0000313" key="1">
    <source>
        <dbReference type="EMBL" id="BBZ06395.1"/>
    </source>
</evidence>
<dbReference type="SUPFAM" id="SSF82171">
    <property type="entry name" value="DPP6 N-terminal domain-like"/>
    <property type="match status" value="1"/>
</dbReference>
<evidence type="ECO:0000313" key="2">
    <source>
        <dbReference type="Proteomes" id="UP000467201"/>
    </source>
</evidence>
<organism evidence="1 2">
    <name type="scientific">Mycolicibacterium doricum</name>
    <dbReference type="NCBI Taxonomy" id="126673"/>
    <lineage>
        <taxon>Bacteria</taxon>
        <taxon>Bacillati</taxon>
        <taxon>Actinomycetota</taxon>
        <taxon>Actinomycetes</taxon>
        <taxon>Mycobacteriales</taxon>
        <taxon>Mycobacteriaceae</taxon>
        <taxon>Mycolicibacterium</taxon>
    </lineage>
</organism>
<name>A0A7I7VPV5_9MYCO</name>
<dbReference type="InterPro" id="IPR015943">
    <property type="entry name" value="WD40/YVTN_repeat-like_dom_sf"/>
</dbReference>
<sequence length="445" mass="49422">MISTKFETNTEPSTSIKVYRLTDGNRPTIHRFYDTSPVSPSGRYIALTEFPYDDRLPVPGDQARVFVLDLETAEEVYSTLTSAWDTQVGAHAQWGDTDDALYFNRLDSADWSPYGVKVDFIARREDRLDTTVYMVSPDGSAALSPCLRRIGITQPGYGVVVPTDRIKTNRGASAEDGLYSTDTASGRSRLLISFADLISQAGIRQGQSHSSGAFYGFHTKWNPQGDRVMFIVRFAPDSARVGKTENYLFTLAPDGRDVALALGPDEWEGGHHPNWCPDGRSIVMNLIFPRPAGWRMSSSTLAGRIARRLGFRYFPRARRLSFVRIDHRGRETRILAPSSVGSGHPTVDPSGKLLITDAYPSEEVAFEDGTVPIRAIDIAADVETCLLRVNTRPQFVGRNNEYRIDPHPAWDRSGKIITFNGSKDGCRSVFLADLSPFIDNLQSDS</sequence>